<dbReference type="PANTHER" id="PTHR13774:SF32">
    <property type="entry name" value="ANTISENSE-ENHANCING SEQUENCE 1"/>
    <property type="match status" value="1"/>
</dbReference>
<dbReference type="NCBIfam" id="TIGR00654">
    <property type="entry name" value="PhzF_family"/>
    <property type="match status" value="1"/>
</dbReference>
<evidence type="ECO:0000313" key="3">
    <source>
        <dbReference type="EMBL" id="RPE66668.1"/>
    </source>
</evidence>
<dbReference type="RefSeq" id="WP_124222712.1">
    <property type="nucleotide sequence ID" value="NZ_RKQL01000004.1"/>
</dbReference>
<evidence type="ECO:0000256" key="1">
    <source>
        <dbReference type="ARBA" id="ARBA00008270"/>
    </source>
</evidence>
<dbReference type="Proteomes" id="UP000272193">
    <property type="component" value="Unassembled WGS sequence"/>
</dbReference>
<sequence length="323" mass="34185">MNPPSPTPRGRPFRQVDVFTKTPYFGNPVAVVLDGEGLDAQAMQRFARWTNLSETTFVLPPSAAARAAGADYRVRIYTPSGELPFAGHPTLGTCHAWLEAGGQPQSAAAVVQECGVGLVRIRRQGRLLAFAAPPLQRRDATADEIEPVRAALGLAPEQILASQILDNGPVWLALLLDGPETVHALQPDHTALAKIGFNVGVAGVNRPDDAITLIARSSREARAFAAPASAGQHPAIHRTEPEPELVVRAFAAPIGVPEDPVTGSLNASLAQWLIDTGRMRAAYVAEQGAALGRAGRVHLERDASGQVWVGGHSVSCIVGEQWG</sequence>
<keyword evidence="4" id="KW-1185">Reference proteome</keyword>
<proteinExistence type="inferred from homology"/>
<accession>A0A3N4UA59</accession>
<dbReference type="Pfam" id="PF02567">
    <property type="entry name" value="PhzC-PhzF"/>
    <property type="match status" value="1"/>
</dbReference>
<dbReference type="GO" id="GO:0005737">
    <property type="term" value="C:cytoplasm"/>
    <property type="evidence" value="ECO:0007669"/>
    <property type="project" value="TreeGrafter"/>
</dbReference>
<name>A0A3N4UA59_9BURK</name>
<comment type="caution">
    <text evidence="3">The sequence shown here is derived from an EMBL/GenBank/DDBJ whole genome shotgun (WGS) entry which is preliminary data.</text>
</comment>
<dbReference type="Gene3D" id="3.10.310.10">
    <property type="entry name" value="Diaminopimelate Epimerase, Chain A, domain 1"/>
    <property type="match status" value="2"/>
</dbReference>
<reference evidence="3 4" key="1">
    <citation type="submission" date="2018-11" db="EMBL/GenBank/DDBJ databases">
        <title>Genomic Encyclopedia of Type Strains, Phase IV (KMG-IV): sequencing the most valuable type-strain genomes for metagenomic binning, comparative biology and taxonomic classification.</title>
        <authorList>
            <person name="Goeker M."/>
        </authorList>
    </citation>
    <scope>NUCLEOTIDE SEQUENCE [LARGE SCALE GENOMIC DNA]</scope>
    <source>
        <strain evidence="3 4">DSM 101684</strain>
    </source>
</reference>
<dbReference type="OrthoDB" id="9788221at2"/>
<evidence type="ECO:0000256" key="2">
    <source>
        <dbReference type="PIRSR" id="PIRSR016184-1"/>
    </source>
</evidence>
<dbReference type="SUPFAM" id="SSF54506">
    <property type="entry name" value="Diaminopimelate epimerase-like"/>
    <property type="match status" value="1"/>
</dbReference>
<protein>
    <submittedName>
        <fullName evidence="3">PhzF family phenazine biosynthesis protein</fullName>
    </submittedName>
</protein>
<dbReference type="EMBL" id="RKQL01000004">
    <property type="protein sequence ID" value="RPE66668.1"/>
    <property type="molecule type" value="Genomic_DNA"/>
</dbReference>
<evidence type="ECO:0000313" key="4">
    <source>
        <dbReference type="Proteomes" id="UP000272193"/>
    </source>
</evidence>
<feature type="active site" evidence="2">
    <location>
        <position position="54"/>
    </location>
</feature>
<dbReference type="PIRSF" id="PIRSF016184">
    <property type="entry name" value="PhzC_PhzF"/>
    <property type="match status" value="1"/>
</dbReference>
<dbReference type="InterPro" id="IPR003719">
    <property type="entry name" value="Phenazine_PhzF-like"/>
</dbReference>
<gene>
    <name evidence="3" type="ORF">EDC62_1740</name>
</gene>
<dbReference type="AlphaFoldDB" id="A0A3N4UA59"/>
<dbReference type="GO" id="GO:0016853">
    <property type="term" value="F:isomerase activity"/>
    <property type="evidence" value="ECO:0007669"/>
    <property type="project" value="TreeGrafter"/>
</dbReference>
<comment type="similarity">
    <text evidence="1">Belongs to the PhzF family.</text>
</comment>
<organism evidence="3 4">
    <name type="scientific">Tibeticola sediminis</name>
    <dbReference type="NCBI Taxonomy" id="1917811"/>
    <lineage>
        <taxon>Bacteria</taxon>
        <taxon>Pseudomonadati</taxon>
        <taxon>Pseudomonadota</taxon>
        <taxon>Betaproteobacteria</taxon>
        <taxon>Burkholderiales</taxon>
        <taxon>Comamonadaceae</taxon>
        <taxon>Tibeticola</taxon>
    </lineage>
</organism>
<dbReference type="PANTHER" id="PTHR13774">
    <property type="entry name" value="PHENAZINE BIOSYNTHESIS PROTEIN"/>
    <property type="match status" value="1"/>
</dbReference>